<reference evidence="6 7" key="1">
    <citation type="submission" date="2018-09" db="EMBL/GenBank/DDBJ databases">
        <title>Novel species of Arthrobacter.</title>
        <authorList>
            <person name="Liu Q."/>
            <person name="Xin Y.-H."/>
        </authorList>
    </citation>
    <scope>NUCLEOTIDE SEQUENCE [LARGE SCALE GENOMIC DNA]</scope>
    <source>
        <strain evidence="6 7">Hz2</strain>
    </source>
</reference>
<dbReference type="Pfam" id="PF08281">
    <property type="entry name" value="Sigma70_r4_2"/>
    <property type="match status" value="1"/>
</dbReference>
<dbReference type="SUPFAM" id="SSF88659">
    <property type="entry name" value="Sigma3 and sigma4 domains of RNA polymerase sigma factors"/>
    <property type="match status" value="1"/>
</dbReference>
<dbReference type="GO" id="GO:0016987">
    <property type="term" value="F:sigma factor activity"/>
    <property type="evidence" value="ECO:0007669"/>
    <property type="project" value="UniProtKB-KW"/>
</dbReference>
<dbReference type="Proteomes" id="UP000272560">
    <property type="component" value="Unassembled WGS sequence"/>
</dbReference>
<proteinExistence type="inferred from homology"/>
<comment type="caution">
    <text evidence="6">The sequence shown here is derived from an EMBL/GenBank/DDBJ whole genome shotgun (WGS) entry which is preliminary data.</text>
</comment>
<dbReference type="RefSeq" id="WP_120147017.1">
    <property type="nucleotide sequence ID" value="NZ_QZVT01000001.1"/>
</dbReference>
<dbReference type="AlphaFoldDB" id="A0A3A5M5C6"/>
<keyword evidence="3" id="KW-0731">Sigma factor</keyword>
<dbReference type="Gene3D" id="1.10.10.10">
    <property type="entry name" value="Winged helix-like DNA-binding domain superfamily/Winged helix DNA-binding domain"/>
    <property type="match status" value="1"/>
</dbReference>
<evidence type="ECO:0000256" key="2">
    <source>
        <dbReference type="ARBA" id="ARBA00023015"/>
    </source>
</evidence>
<evidence type="ECO:0000256" key="3">
    <source>
        <dbReference type="ARBA" id="ARBA00023082"/>
    </source>
</evidence>
<gene>
    <name evidence="6" type="ORF">D6T63_00120</name>
</gene>
<dbReference type="OrthoDB" id="9784272at2"/>
<feature type="domain" description="RNA polymerase sigma factor 70 region 4 type 2" evidence="5">
    <location>
        <begin position="38"/>
        <end position="88"/>
    </location>
</feature>
<dbReference type="GO" id="GO:0003677">
    <property type="term" value="F:DNA binding"/>
    <property type="evidence" value="ECO:0007669"/>
    <property type="project" value="InterPro"/>
</dbReference>
<dbReference type="InterPro" id="IPR013324">
    <property type="entry name" value="RNA_pol_sigma_r3/r4-like"/>
</dbReference>
<accession>A0A3A5M5C6</accession>
<sequence>MPDPPRRVRDSNWGIRHRDIDYDQVSETVINNEDAASVRAYLKILSPAQQEAINLASYTGLTYTDVAHRLGIPVPTAKTRIRDGLKKLSACMAEHNPN</sequence>
<evidence type="ECO:0000256" key="1">
    <source>
        <dbReference type="ARBA" id="ARBA00010641"/>
    </source>
</evidence>
<name>A0A3A5M5C6_9MICC</name>
<keyword evidence="7" id="KW-1185">Reference proteome</keyword>
<evidence type="ECO:0000256" key="4">
    <source>
        <dbReference type="ARBA" id="ARBA00023163"/>
    </source>
</evidence>
<protein>
    <recommendedName>
        <fullName evidence="5">RNA polymerase sigma factor 70 region 4 type 2 domain-containing protein</fullName>
    </recommendedName>
</protein>
<keyword evidence="2" id="KW-0805">Transcription regulation</keyword>
<organism evidence="6 7">
    <name type="scientific">Arthrobacter cheniae</name>
    <dbReference type="NCBI Taxonomy" id="1258888"/>
    <lineage>
        <taxon>Bacteria</taxon>
        <taxon>Bacillati</taxon>
        <taxon>Actinomycetota</taxon>
        <taxon>Actinomycetes</taxon>
        <taxon>Micrococcales</taxon>
        <taxon>Micrococcaceae</taxon>
        <taxon>Arthrobacter</taxon>
    </lineage>
</organism>
<evidence type="ECO:0000313" key="7">
    <source>
        <dbReference type="Proteomes" id="UP000272560"/>
    </source>
</evidence>
<comment type="similarity">
    <text evidence="1">Belongs to the sigma-70 factor family. ECF subfamily.</text>
</comment>
<dbReference type="CDD" id="cd06171">
    <property type="entry name" value="Sigma70_r4"/>
    <property type="match status" value="1"/>
</dbReference>
<dbReference type="EMBL" id="QZVT01000001">
    <property type="protein sequence ID" value="RJT82910.1"/>
    <property type="molecule type" value="Genomic_DNA"/>
</dbReference>
<dbReference type="GO" id="GO:0006352">
    <property type="term" value="P:DNA-templated transcription initiation"/>
    <property type="evidence" value="ECO:0007669"/>
    <property type="project" value="InterPro"/>
</dbReference>
<evidence type="ECO:0000313" key="6">
    <source>
        <dbReference type="EMBL" id="RJT82910.1"/>
    </source>
</evidence>
<dbReference type="InterPro" id="IPR013249">
    <property type="entry name" value="RNA_pol_sigma70_r4_t2"/>
</dbReference>
<keyword evidence="4" id="KW-0804">Transcription</keyword>
<dbReference type="InterPro" id="IPR036388">
    <property type="entry name" value="WH-like_DNA-bd_sf"/>
</dbReference>
<evidence type="ECO:0000259" key="5">
    <source>
        <dbReference type="Pfam" id="PF08281"/>
    </source>
</evidence>